<dbReference type="InterPro" id="IPR013655">
    <property type="entry name" value="PAS_fold_3"/>
</dbReference>
<evidence type="ECO:0000313" key="6">
    <source>
        <dbReference type="EMBL" id="EHP30630.1"/>
    </source>
</evidence>
<dbReference type="PROSITE" id="PS50113">
    <property type="entry name" value="PAC"/>
    <property type="match status" value="2"/>
</dbReference>
<feature type="domain" description="PAC" evidence="4">
    <location>
        <begin position="463"/>
        <end position="515"/>
    </location>
</feature>
<feature type="modified residue" description="4-aspartylphosphate" evidence="1">
    <location>
        <position position="173"/>
    </location>
</feature>
<dbReference type="InterPro" id="IPR052155">
    <property type="entry name" value="Biofilm_reg_signaling"/>
</dbReference>
<dbReference type="EMBL" id="AFRZ01000001">
    <property type="protein sequence ID" value="EHP30630.1"/>
    <property type="molecule type" value="Genomic_DNA"/>
</dbReference>
<dbReference type="SUPFAM" id="SSF55785">
    <property type="entry name" value="PYP-like sensor domain (PAS domain)"/>
    <property type="match status" value="2"/>
</dbReference>
<dbReference type="GO" id="GO:0000160">
    <property type="term" value="P:phosphorelay signal transduction system"/>
    <property type="evidence" value="ECO:0007669"/>
    <property type="project" value="InterPro"/>
</dbReference>
<dbReference type="Pfam" id="PF00990">
    <property type="entry name" value="GGDEF"/>
    <property type="match status" value="1"/>
</dbReference>
<feature type="domain" description="PAC" evidence="4">
    <location>
        <begin position="334"/>
        <end position="386"/>
    </location>
</feature>
<dbReference type="InterPro" id="IPR001610">
    <property type="entry name" value="PAC"/>
</dbReference>
<dbReference type="CDD" id="cd00130">
    <property type="entry name" value="PAS"/>
    <property type="match status" value="2"/>
</dbReference>
<dbReference type="InterPro" id="IPR000160">
    <property type="entry name" value="GGDEF_dom"/>
</dbReference>
<evidence type="ECO:0000259" key="4">
    <source>
        <dbReference type="PROSITE" id="PS50113"/>
    </source>
</evidence>
<dbReference type="Pfam" id="PF08447">
    <property type="entry name" value="PAS_3"/>
    <property type="match status" value="2"/>
</dbReference>
<keyword evidence="1" id="KW-0597">Phosphoprotein</keyword>
<dbReference type="Gene3D" id="3.30.450.20">
    <property type="entry name" value="PAS domain"/>
    <property type="match status" value="2"/>
</dbReference>
<dbReference type="PATRIC" id="fig|929558.5.peg.2098"/>
<dbReference type="SUPFAM" id="SSF55073">
    <property type="entry name" value="Nucleotide cyclase"/>
    <property type="match status" value="1"/>
</dbReference>
<sequence>MKNILIVDDSKFIRTVVKEEISKIVQANMFMAQSYEQAKRFMEENVFDIAVLDVHLPDADNGEVIDLALKYDIPIIVLSSGINETIKNIVLEKNIVEYVSKSDPQSISYIATSVNRILKNCDETVLIVDDSESTRELLKTYLQKLQINVLEAHDAEEAVEILKANHISLVLIDYKLPTMNGMDLTMLLRQTYSKDRLAIIAISAHNSKAIATNFLRQGANDFLAKPFTYEEFSTRVNVNIELIDLFTENKNKSKEVEAAYKLFNNGNIIVFKWKNTTDWPVEYVSESLENILGYKPEAFLNSHIKYSKIIHEDDLERVFIEVQENSQKRVASFQHEDYRIKRHDGSYAWIHDTTQIVYDSNKDISHYIGYIVDITEQREKEEELHDYIERFNLAIESSRDGLWDWSIKKNTMFCSTALLTMLGYENDDVECSFEFLKRLVHPDDVGDAEKKLHEHLNANTEYYETEYRVMTKSGEYKWILNRAKVLFDKEWAPDRVIGFYTDIDSRKELELRLEHLSMTDKLTGLLNRNGLIENFEIFQKSAQRFDRKMGLMFIDLDGFKKVNDTLGHAAGDEVLIIISDRLQSMSRSNEIAVRIGGDEFVIFIPEYEDIDELSSLSQRILDSFSIPLSIKDGEVSIGMSIGIATADNRETLDEILSRADEAMYKVKKSGKDGYAFADISTKE</sequence>
<dbReference type="InterPro" id="IPR001789">
    <property type="entry name" value="Sig_transdc_resp-reg_receiver"/>
</dbReference>
<dbReference type="InterPro" id="IPR035965">
    <property type="entry name" value="PAS-like_dom_sf"/>
</dbReference>
<dbReference type="AlphaFoldDB" id="B6BJA9"/>
<evidence type="ECO:0000256" key="1">
    <source>
        <dbReference type="PROSITE-ProRule" id="PRU00169"/>
    </source>
</evidence>
<evidence type="ECO:0000259" key="2">
    <source>
        <dbReference type="PROSITE" id="PS50110"/>
    </source>
</evidence>
<dbReference type="SMART" id="SM00267">
    <property type="entry name" value="GGDEF"/>
    <property type="match status" value="1"/>
</dbReference>
<dbReference type="PROSITE" id="PS50887">
    <property type="entry name" value="GGDEF"/>
    <property type="match status" value="1"/>
</dbReference>
<dbReference type="Pfam" id="PF00072">
    <property type="entry name" value="Response_reg"/>
    <property type="match status" value="2"/>
</dbReference>
<dbReference type="PANTHER" id="PTHR44757">
    <property type="entry name" value="DIGUANYLATE CYCLASE DGCP"/>
    <property type="match status" value="1"/>
</dbReference>
<name>B6BJA9_SULGG</name>
<feature type="domain" description="Response regulatory" evidence="2">
    <location>
        <begin position="3"/>
        <end position="116"/>
    </location>
</feature>
<dbReference type="PROSITE" id="PS50110">
    <property type="entry name" value="RESPONSE_REGULATORY"/>
    <property type="match status" value="2"/>
</dbReference>
<dbReference type="InterPro" id="IPR029787">
    <property type="entry name" value="Nucleotide_cyclase"/>
</dbReference>
<dbReference type="InterPro" id="IPR000014">
    <property type="entry name" value="PAS"/>
</dbReference>
<dbReference type="SMART" id="SM00448">
    <property type="entry name" value="REC"/>
    <property type="match status" value="2"/>
</dbReference>
<dbReference type="HOGENOM" id="CLU_402726_0_0_7"/>
<comment type="caution">
    <text evidence="6">The sequence shown here is derived from an EMBL/GenBank/DDBJ whole genome shotgun (WGS) entry which is preliminary data.</text>
</comment>
<dbReference type="InterPro" id="IPR043128">
    <property type="entry name" value="Rev_trsase/Diguanyl_cyclase"/>
</dbReference>
<accession>B6BJA9</accession>
<evidence type="ECO:0000313" key="7">
    <source>
        <dbReference type="Proteomes" id="UP000006431"/>
    </source>
</evidence>
<dbReference type="OrthoDB" id="9812260at2"/>
<dbReference type="SUPFAM" id="SSF52172">
    <property type="entry name" value="CheY-like"/>
    <property type="match status" value="2"/>
</dbReference>
<dbReference type="InterPro" id="IPR011006">
    <property type="entry name" value="CheY-like_superfamily"/>
</dbReference>
<dbReference type="SMART" id="SM00086">
    <property type="entry name" value="PAC"/>
    <property type="match status" value="2"/>
</dbReference>
<dbReference type="CDD" id="cd01949">
    <property type="entry name" value="GGDEF"/>
    <property type="match status" value="1"/>
</dbReference>
<gene>
    <name evidence="6" type="ORF">SMGD1_2107</name>
</gene>
<dbReference type="PROSITE" id="PS50112">
    <property type="entry name" value="PAS"/>
    <property type="match status" value="2"/>
</dbReference>
<protein>
    <submittedName>
        <fullName evidence="6">Diguanylate cyclase/phosphodiesterase (GGDEF &amp; EAL domains) with PAS/PAC and GAF sensor(S)</fullName>
    </submittedName>
</protein>
<dbReference type="NCBIfam" id="TIGR00229">
    <property type="entry name" value="sensory_box"/>
    <property type="match status" value="2"/>
</dbReference>
<reference evidence="6 7" key="1">
    <citation type="journal article" date="2012" name="Proc. Natl. Acad. Sci. U.S.A.">
        <title>Genome and physiology of a model Epsilonproteobacterium responsible for sulfide detoxification in marine oxygen depletion zones.</title>
        <authorList>
            <person name="Grote J."/>
            <person name="Schott T."/>
            <person name="Bruckner C.G."/>
            <person name="Glockner F.O."/>
            <person name="Jost G."/>
            <person name="Teeling H."/>
            <person name="Labrenz M."/>
            <person name="Jurgens K."/>
        </authorList>
    </citation>
    <scope>NUCLEOTIDE SEQUENCE [LARGE SCALE GENOMIC DNA]</scope>
    <source>
        <strain evidence="6 7">GD1</strain>
    </source>
</reference>
<dbReference type="eggNOG" id="COG3706">
    <property type="taxonomic scope" value="Bacteria"/>
</dbReference>
<accession>H1FXD4</accession>
<keyword evidence="7" id="KW-1185">Reference proteome</keyword>
<dbReference type="STRING" id="929558.SMGD1_2107"/>
<dbReference type="eggNOG" id="COG5001">
    <property type="taxonomic scope" value="Bacteria"/>
</dbReference>
<dbReference type="NCBIfam" id="TIGR00254">
    <property type="entry name" value="GGDEF"/>
    <property type="match status" value="1"/>
</dbReference>
<organism evidence="6 7">
    <name type="scientific">Sulfurimonas gotlandica (strain DSM 19862 / JCM 16533 / GD1)</name>
    <dbReference type="NCBI Taxonomy" id="929558"/>
    <lineage>
        <taxon>Bacteria</taxon>
        <taxon>Pseudomonadati</taxon>
        <taxon>Campylobacterota</taxon>
        <taxon>Epsilonproteobacteria</taxon>
        <taxon>Campylobacterales</taxon>
        <taxon>Sulfurimonadaceae</taxon>
        <taxon>Sulfurimonas</taxon>
    </lineage>
</organism>
<evidence type="ECO:0000259" key="3">
    <source>
        <dbReference type="PROSITE" id="PS50112"/>
    </source>
</evidence>
<dbReference type="SMART" id="SM00091">
    <property type="entry name" value="PAS"/>
    <property type="match status" value="2"/>
</dbReference>
<dbReference type="InterPro" id="IPR000700">
    <property type="entry name" value="PAS-assoc_C"/>
</dbReference>
<proteinExistence type="predicted"/>
<dbReference type="Gene3D" id="3.40.50.2300">
    <property type="match status" value="2"/>
</dbReference>
<feature type="domain" description="PAS" evidence="3">
    <location>
        <begin position="387"/>
        <end position="459"/>
    </location>
</feature>
<feature type="domain" description="PAS" evidence="3">
    <location>
        <begin position="281"/>
        <end position="318"/>
    </location>
</feature>
<dbReference type="eggNOG" id="COG2202">
    <property type="taxonomic scope" value="Bacteria"/>
</dbReference>
<dbReference type="RefSeq" id="WP_008335833.1">
    <property type="nucleotide sequence ID" value="NZ_AFRZ01000001.1"/>
</dbReference>
<feature type="domain" description="Response regulatory" evidence="2">
    <location>
        <begin position="124"/>
        <end position="240"/>
    </location>
</feature>
<dbReference type="PANTHER" id="PTHR44757:SF2">
    <property type="entry name" value="BIOFILM ARCHITECTURE MAINTENANCE PROTEIN MBAA"/>
    <property type="match status" value="1"/>
</dbReference>
<feature type="modified residue" description="4-aspartylphosphate" evidence="1">
    <location>
        <position position="53"/>
    </location>
</feature>
<dbReference type="Gene3D" id="3.30.70.270">
    <property type="match status" value="1"/>
</dbReference>
<feature type="domain" description="GGDEF" evidence="5">
    <location>
        <begin position="547"/>
        <end position="679"/>
    </location>
</feature>
<dbReference type="Proteomes" id="UP000006431">
    <property type="component" value="Unassembled WGS sequence"/>
</dbReference>
<evidence type="ECO:0000259" key="5">
    <source>
        <dbReference type="PROSITE" id="PS50887"/>
    </source>
</evidence>